<evidence type="ECO:0000313" key="4">
    <source>
        <dbReference type="Proteomes" id="UP000030428"/>
    </source>
</evidence>
<keyword evidence="4" id="KW-1185">Reference proteome</keyword>
<dbReference type="GO" id="GO:0016758">
    <property type="term" value="F:hexosyltransferase activity"/>
    <property type="evidence" value="ECO:0007669"/>
    <property type="project" value="TreeGrafter"/>
</dbReference>
<gene>
    <name evidence="3" type="ORF">PN36_00940</name>
</gene>
<dbReference type="Pfam" id="PF03808">
    <property type="entry name" value="Glyco_tran_WecG"/>
    <property type="match status" value="1"/>
</dbReference>
<evidence type="ECO:0000313" key="3">
    <source>
        <dbReference type="EMBL" id="KHD06139.1"/>
    </source>
</evidence>
<proteinExistence type="predicted"/>
<name>A0A0A6P759_9GAMM</name>
<keyword evidence="2" id="KW-0808">Transferase</keyword>
<keyword evidence="1" id="KW-0328">Glycosyltransferase</keyword>
<protein>
    <recommendedName>
        <fullName evidence="5">Glycosyl transferase, WecB/TagA/CpsF family</fullName>
    </recommendedName>
</protein>
<sequence length="85" mass="10043">MAFGAPKQDIWINRHLADLKPAVSMGVGGLFDFYSGQVSRAPLWMREIGMEWIWRLIQEPGRLWRRYVIGNPLFLFRVWKQAHKT</sequence>
<dbReference type="PANTHER" id="PTHR34136">
    <property type="match status" value="1"/>
</dbReference>
<dbReference type="Proteomes" id="UP000030428">
    <property type="component" value="Unassembled WGS sequence"/>
</dbReference>
<dbReference type="InterPro" id="IPR004629">
    <property type="entry name" value="WecG_TagA_CpsF"/>
</dbReference>
<dbReference type="PANTHER" id="PTHR34136:SF1">
    <property type="entry name" value="UDP-N-ACETYL-D-MANNOSAMINURONIC ACID TRANSFERASE"/>
    <property type="match status" value="1"/>
</dbReference>
<dbReference type="NCBIfam" id="TIGR00696">
    <property type="entry name" value="wecG_tagA_cpsF"/>
    <property type="match status" value="1"/>
</dbReference>
<dbReference type="AlphaFoldDB" id="A0A0A6P759"/>
<evidence type="ECO:0008006" key="5">
    <source>
        <dbReference type="Google" id="ProtNLM"/>
    </source>
</evidence>
<organism evidence="3 4">
    <name type="scientific">Candidatus Thiomargarita nelsonii</name>
    <dbReference type="NCBI Taxonomy" id="1003181"/>
    <lineage>
        <taxon>Bacteria</taxon>
        <taxon>Pseudomonadati</taxon>
        <taxon>Pseudomonadota</taxon>
        <taxon>Gammaproteobacteria</taxon>
        <taxon>Thiotrichales</taxon>
        <taxon>Thiotrichaceae</taxon>
        <taxon>Thiomargarita</taxon>
    </lineage>
</organism>
<accession>A0A0A6P759</accession>
<reference evidence="3 4" key="1">
    <citation type="journal article" date="2016" name="Front. Microbiol.">
        <title>Single-Cell (Meta-)Genomics of a Dimorphic Candidatus Thiomargarita nelsonii Reveals Genomic Plasticity.</title>
        <authorList>
            <person name="Flood B.E."/>
            <person name="Fliss P."/>
            <person name="Jones D.S."/>
            <person name="Dick G.J."/>
            <person name="Jain S."/>
            <person name="Kaster A.K."/>
            <person name="Winkel M."/>
            <person name="Mussmann M."/>
            <person name="Bailey J."/>
        </authorList>
    </citation>
    <scope>NUCLEOTIDE SEQUENCE [LARGE SCALE GENOMIC DNA]</scope>
    <source>
        <strain evidence="3">Hydrate Ridge</strain>
    </source>
</reference>
<evidence type="ECO:0000256" key="1">
    <source>
        <dbReference type="ARBA" id="ARBA00022676"/>
    </source>
</evidence>
<dbReference type="EMBL" id="JSZA02000002">
    <property type="protein sequence ID" value="KHD06139.1"/>
    <property type="molecule type" value="Genomic_DNA"/>
</dbReference>
<dbReference type="CDD" id="cd06533">
    <property type="entry name" value="Glyco_transf_WecG_TagA"/>
    <property type="match status" value="1"/>
</dbReference>
<comment type="caution">
    <text evidence="3">The sequence shown here is derived from an EMBL/GenBank/DDBJ whole genome shotgun (WGS) entry which is preliminary data.</text>
</comment>
<evidence type="ECO:0000256" key="2">
    <source>
        <dbReference type="ARBA" id="ARBA00022679"/>
    </source>
</evidence>